<dbReference type="AlphaFoldDB" id="A0A1C4C8N5"/>
<protein>
    <recommendedName>
        <fullName evidence="4">DUF2798 domain-containing protein</fullName>
    </recommendedName>
</protein>
<organism evidence="2 3">
    <name type="scientific">[Bacillus] enclensis</name>
    <dbReference type="NCBI Taxonomy" id="1402860"/>
    <lineage>
        <taxon>Bacteria</taxon>
        <taxon>Bacillati</taxon>
        <taxon>Bacillota</taxon>
        <taxon>Bacilli</taxon>
        <taxon>Bacillales</taxon>
        <taxon>Bacillaceae</taxon>
        <taxon>Rossellomorea</taxon>
    </lineage>
</organism>
<reference evidence="3" key="1">
    <citation type="submission" date="2016-08" db="EMBL/GenBank/DDBJ databases">
        <authorList>
            <person name="Varghese N."/>
            <person name="Submissions Spin"/>
        </authorList>
    </citation>
    <scope>NUCLEOTIDE SEQUENCE [LARGE SCALE GENOMIC DNA]</scope>
    <source>
        <strain evidence="3">SGD-1123</strain>
    </source>
</reference>
<evidence type="ECO:0000313" key="2">
    <source>
        <dbReference type="EMBL" id="SCC15476.1"/>
    </source>
</evidence>
<feature type="transmembrane region" description="Helical" evidence="1">
    <location>
        <begin position="58"/>
        <end position="76"/>
    </location>
</feature>
<sequence>MTNTMYTETRLPRNGKEGILFLLIISIISVNTIAPIIVGLERGFSMDVYTDTLKIIPIMWVVVIFCVTLIAGPVVGKLMPKFVEKADGFNARVLFETLFTVTVLSILLSIIGNWIGTKQISMAPIENFIHIWPRNFGIALWIELLVAQPVARFAMKQLHRSQERKAESLNV</sequence>
<proteinExistence type="predicted"/>
<dbReference type="Proteomes" id="UP000181997">
    <property type="component" value="Unassembled WGS sequence"/>
</dbReference>
<evidence type="ECO:0000256" key="1">
    <source>
        <dbReference type="SAM" id="Phobius"/>
    </source>
</evidence>
<dbReference type="InterPro" id="IPR021529">
    <property type="entry name" value="DUF2798"/>
</dbReference>
<feature type="transmembrane region" description="Helical" evidence="1">
    <location>
        <begin position="136"/>
        <end position="155"/>
    </location>
</feature>
<keyword evidence="1" id="KW-1133">Transmembrane helix</keyword>
<name>A0A1C4C8N5_9BACI</name>
<gene>
    <name evidence="2" type="ORF">GA0061094_2748</name>
</gene>
<feature type="transmembrane region" description="Helical" evidence="1">
    <location>
        <begin position="97"/>
        <end position="116"/>
    </location>
</feature>
<evidence type="ECO:0000313" key="3">
    <source>
        <dbReference type="Proteomes" id="UP000181997"/>
    </source>
</evidence>
<dbReference type="EMBL" id="FMAU01000003">
    <property type="protein sequence ID" value="SCC15476.1"/>
    <property type="molecule type" value="Genomic_DNA"/>
</dbReference>
<feature type="transmembrane region" description="Helical" evidence="1">
    <location>
        <begin position="20"/>
        <end position="38"/>
    </location>
</feature>
<keyword evidence="1" id="KW-0812">Transmembrane</keyword>
<accession>A0A1C4C8N5</accession>
<keyword evidence="1" id="KW-0472">Membrane</keyword>
<evidence type="ECO:0008006" key="4">
    <source>
        <dbReference type="Google" id="ProtNLM"/>
    </source>
</evidence>
<dbReference type="Pfam" id="PF11391">
    <property type="entry name" value="DUF2798"/>
    <property type="match status" value="1"/>
</dbReference>
<keyword evidence="3" id="KW-1185">Reference proteome</keyword>